<feature type="transmembrane region" description="Helical" evidence="7">
    <location>
        <begin position="354"/>
        <end position="380"/>
    </location>
</feature>
<dbReference type="PRINTS" id="PR01036">
    <property type="entry name" value="TCRTETB"/>
</dbReference>
<dbReference type="PANTHER" id="PTHR42718:SF46">
    <property type="entry name" value="BLR6921 PROTEIN"/>
    <property type="match status" value="1"/>
</dbReference>
<evidence type="ECO:0000313" key="9">
    <source>
        <dbReference type="EMBL" id="MFD1125377.1"/>
    </source>
</evidence>
<dbReference type="CDD" id="cd17321">
    <property type="entry name" value="MFS_MMR_MDR_like"/>
    <property type="match status" value="1"/>
</dbReference>
<keyword evidence="3" id="KW-1003">Cell membrane</keyword>
<evidence type="ECO:0000256" key="5">
    <source>
        <dbReference type="ARBA" id="ARBA00022989"/>
    </source>
</evidence>
<feature type="transmembrane region" description="Helical" evidence="7">
    <location>
        <begin position="224"/>
        <end position="244"/>
    </location>
</feature>
<comment type="caution">
    <text evidence="9">The sequence shown here is derived from an EMBL/GenBank/DDBJ whole genome shotgun (WGS) entry which is preliminary data.</text>
</comment>
<name>A0ABW3PIT2_9LACO</name>
<keyword evidence="10" id="KW-1185">Reference proteome</keyword>
<protein>
    <submittedName>
        <fullName evidence="9">MFS transporter</fullName>
    </submittedName>
</protein>
<keyword evidence="5 7" id="KW-1133">Transmembrane helix</keyword>
<feature type="domain" description="Major facilitator superfamily (MFS) profile" evidence="8">
    <location>
        <begin position="10"/>
        <end position="450"/>
    </location>
</feature>
<accession>A0ABW3PIT2</accession>
<reference evidence="10" key="1">
    <citation type="journal article" date="2019" name="Int. J. Syst. Evol. Microbiol.">
        <title>The Global Catalogue of Microorganisms (GCM) 10K type strain sequencing project: providing services to taxonomists for standard genome sequencing and annotation.</title>
        <authorList>
            <consortium name="The Broad Institute Genomics Platform"/>
            <consortium name="The Broad Institute Genome Sequencing Center for Infectious Disease"/>
            <person name="Wu L."/>
            <person name="Ma J."/>
        </authorList>
    </citation>
    <scope>NUCLEOTIDE SEQUENCE [LARGE SCALE GENOMIC DNA]</scope>
    <source>
        <strain evidence="10">CCUG 71848</strain>
    </source>
</reference>
<feature type="transmembrane region" description="Helical" evidence="7">
    <location>
        <begin position="134"/>
        <end position="158"/>
    </location>
</feature>
<evidence type="ECO:0000256" key="2">
    <source>
        <dbReference type="ARBA" id="ARBA00022448"/>
    </source>
</evidence>
<dbReference type="InterPro" id="IPR011701">
    <property type="entry name" value="MFS"/>
</dbReference>
<dbReference type="SUPFAM" id="SSF103473">
    <property type="entry name" value="MFS general substrate transporter"/>
    <property type="match status" value="1"/>
</dbReference>
<feature type="transmembrane region" description="Helical" evidence="7">
    <location>
        <begin position="295"/>
        <end position="318"/>
    </location>
</feature>
<gene>
    <name evidence="9" type="ORF">ACFQ22_08415</name>
</gene>
<dbReference type="Gene3D" id="1.20.1250.20">
    <property type="entry name" value="MFS general substrate transporter like domains"/>
    <property type="match status" value="1"/>
</dbReference>
<feature type="transmembrane region" description="Helical" evidence="7">
    <location>
        <begin position="429"/>
        <end position="446"/>
    </location>
</feature>
<proteinExistence type="predicted"/>
<dbReference type="Pfam" id="PF07690">
    <property type="entry name" value="MFS_1"/>
    <property type="match status" value="1"/>
</dbReference>
<dbReference type="PANTHER" id="PTHR42718">
    <property type="entry name" value="MAJOR FACILITATOR SUPERFAMILY MULTIDRUG TRANSPORTER MFSC"/>
    <property type="match status" value="1"/>
</dbReference>
<feature type="transmembrane region" description="Helical" evidence="7">
    <location>
        <begin position="164"/>
        <end position="184"/>
    </location>
</feature>
<dbReference type="Proteomes" id="UP001597156">
    <property type="component" value="Unassembled WGS sequence"/>
</dbReference>
<evidence type="ECO:0000313" key="10">
    <source>
        <dbReference type="Proteomes" id="UP001597156"/>
    </source>
</evidence>
<organism evidence="9 10">
    <name type="scientific">Lentilactobacillus raoultii</name>
    <dbReference type="NCBI Taxonomy" id="1987503"/>
    <lineage>
        <taxon>Bacteria</taxon>
        <taxon>Bacillati</taxon>
        <taxon>Bacillota</taxon>
        <taxon>Bacilli</taxon>
        <taxon>Lactobacillales</taxon>
        <taxon>Lactobacillaceae</taxon>
        <taxon>Lentilactobacillus</taxon>
    </lineage>
</organism>
<feature type="transmembrane region" description="Helical" evidence="7">
    <location>
        <begin position="330"/>
        <end position="348"/>
    </location>
</feature>
<dbReference type="EMBL" id="JBHTLH010000019">
    <property type="protein sequence ID" value="MFD1125377.1"/>
    <property type="molecule type" value="Genomic_DNA"/>
</dbReference>
<feature type="transmembrane region" description="Helical" evidence="7">
    <location>
        <begin position="9"/>
        <end position="35"/>
    </location>
</feature>
<evidence type="ECO:0000259" key="8">
    <source>
        <dbReference type="PROSITE" id="PS50850"/>
    </source>
</evidence>
<feature type="transmembrane region" description="Helical" evidence="7">
    <location>
        <begin position="264"/>
        <end position="289"/>
    </location>
</feature>
<evidence type="ECO:0000256" key="7">
    <source>
        <dbReference type="SAM" id="Phobius"/>
    </source>
</evidence>
<evidence type="ECO:0000256" key="3">
    <source>
        <dbReference type="ARBA" id="ARBA00022475"/>
    </source>
</evidence>
<dbReference type="Gene3D" id="1.20.1720.10">
    <property type="entry name" value="Multidrug resistance protein D"/>
    <property type="match status" value="1"/>
</dbReference>
<dbReference type="InterPro" id="IPR036259">
    <property type="entry name" value="MFS_trans_sf"/>
</dbReference>
<keyword evidence="4 7" id="KW-0812">Transmembrane</keyword>
<keyword evidence="6 7" id="KW-0472">Membrane</keyword>
<dbReference type="InterPro" id="IPR020846">
    <property type="entry name" value="MFS_dom"/>
</dbReference>
<feature type="transmembrane region" description="Helical" evidence="7">
    <location>
        <begin position="74"/>
        <end position="95"/>
    </location>
</feature>
<evidence type="ECO:0000256" key="6">
    <source>
        <dbReference type="ARBA" id="ARBA00023136"/>
    </source>
</evidence>
<evidence type="ECO:0000256" key="1">
    <source>
        <dbReference type="ARBA" id="ARBA00004651"/>
    </source>
</evidence>
<keyword evidence="2" id="KW-0813">Transport</keyword>
<evidence type="ECO:0000256" key="4">
    <source>
        <dbReference type="ARBA" id="ARBA00022692"/>
    </source>
</evidence>
<sequence>MTNQVKNRLILIVAGMGMLLSTLDTGIINVALPFLQHEFHTSTSTTALSVVGYTTSLAVLILPLGYLSDRIGKLKVSFIGLLIFGLGSILCGIATNILSLIVFRIIQGIGAAALQSTSAALITTLMDSDQISSALGILGIMIGLGPILGPSIGGFFLAMNVWRLIFWINVPFAILGAICNQLLINQVNENSENRRFDFLGSIINAFMIIFLLTGFSLLSQKTNFRSALIFIIGGVLCGFLFYIFESKSTHPLINFREFSKSPKIWLFLAQTIIFGFTSAVIFLIPPFLFEKILHIGVGTTGLLVLGAPAGLVIFSRISGNRNDGTKNQKFSLLGLLIISIAFTSLLLVRTNWPAIIITGCLFLFGIGGGYFQPANIAAIMQSGSLNNQGAIGSLQRMTQNIAIASGTAIGSTLINLTTPNLALGIQVNWLLALLVVAIVLIADVVINSRDKPL</sequence>
<dbReference type="RefSeq" id="WP_121978285.1">
    <property type="nucleotide sequence ID" value="NZ_JBHTLH010000019.1"/>
</dbReference>
<comment type="subcellular location">
    <subcellularLocation>
        <location evidence="1">Cell membrane</location>
        <topology evidence="1">Multi-pass membrane protein</topology>
    </subcellularLocation>
</comment>
<feature type="transmembrane region" description="Helical" evidence="7">
    <location>
        <begin position="47"/>
        <end position="67"/>
    </location>
</feature>
<dbReference type="PROSITE" id="PS50850">
    <property type="entry name" value="MFS"/>
    <property type="match status" value="1"/>
</dbReference>
<feature type="transmembrane region" description="Helical" evidence="7">
    <location>
        <begin position="196"/>
        <end position="218"/>
    </location>
</feature>